<dbReference type="EMBL" id="CP017831">
    <property type="protein sequence ID" value="AOZ95666.1"/>
    <property type="molecule type" value="Genomic_DNA"/>
</dbReference>
<protein>
    <submittedName>
        <fullName evidence="2">Uncharacterized protein</fullName>
    </submittedName>
</protein>
<dbReference type="RefSeq" id="WP_071175421.1">
    <property type="nucleotide sequence ID" value="NZ_CP017831.1"/>
</dbReference>
<gene>
    <name evidence="2" type="ORF">bhn_I0632</name>
</gene>
<name>A0A1D9NZ53_9FIRM</name>
<dbReference type="AlphaFoldDB" id="A0A1D9NZ53"/>
<keyword evidence="3" id="KW-1185">Reference proteome</keyword>
<evidence type="ECO:0000313" key="3">
    <source>
        <dbReference type="Proteomes" id="UP000179284"/>
    </source>
</evidence>
<evidence type="ECO:0000256" key="1">
    <source>
        <dbReference type="SAM" id="Phobius"/>
    </source>
</evidence>
<accession>A0A1D9NZ53</accession>
<proteinExistence type="predicted"/>
<dbReference type="Proteomes" id="UP000179284">
    <property type="component" value="Chromosome I"/>
</dbReference>
<evidence type="ECO:0000313" key="2">
    <source>
        <dbReference type="EMBL" id="AOZ95666.1"/>
    </source>
</evidence>
<feature type="transmembrane region" description="Helical" evidence="1">
    <location>
        <begin position="309"/>
        <end position="327"/>
    </location>
</feature>
<keyword evidence="1" id="KW-0812">Transmembrane</keyword>
<keyword evidence="1" id="KW-1133">Transmembrane helix</keyword>
<keyword evidence="1" id="KW-0472">Membrane</keyword>
<reference evidence="3" key="1">
    <citation type="submission" date="2016-10" db="EMBL/GenBank/DDBJ databases">
        <title>The complete genome sequence of the rumen bacterium Butyrivibrio hungatei MB2003.</title>
        <authorList>
            <person name="Palevich N."/>
            <person name="Kelly W.J."/>
            <person name="Leahy S.C."/>
            <person name="Altermann E."/>
            <person name="Rakonjac J."/>
            <person name="Attwood G.T."/>
        </authorList>
    </citation>
    <scope>NUCLEOTIDE SEQUENCE [LARGE SCALE GENOMIC DNA]</scope>
    <source>
        <strain evidence="3">MB2003</strain>
    </source>
</reference>
<sequence>MNELEKALDCFYGTLNKKRDSADDFCLATVDIQNNIKDIDDEELLKLVDSGFACVNAGLDDTITCFAISTAINIISTLIDRKNTESVKKLTLFFRDDYFEIYLKNKTIYYRIANYFYYTVVGEYPELYKEGYRDVRNMAKGMPDSGFMDMDYIYMAAWASYRGIMMHDAGCDVKESDYKLYLKMYDMYIDFHDFADQGYGVETYNHPKEKKLYNECIKNYRDAEKDDPFFDKPIWASLAYATAEAGAQYFERCKIAQMFGLEEFCDKPYPIEKSKLDSLKKGRIIRIVLLAVVVAIALFIVKTYAAHPYIYGGILVFVLCVIVTSITRNGKGSIIGYSGHHYVGRAYWIKNND</sequence>
<feature type="transmembrane region" description="Helical" evidence="1">
    <location>
        <begin position="284"/>
        <end position="303"/>
    </location>
</feature>
<dbReference type="KEGG" id="bhu:bhn_I0632"/>
<organism evidence="2 3">
    <name type="scientific">Butyrivibrio hungatei</name>
    <dbReference type="NCBI Taxonomy" id="185008"/>
    <lineage>
        <taxon>Bacteria</taxon>
        <taxon>Bacillati</taxon>
        <taxon>Bacillota</taxon>
        <taxon>Clostridia</taxon>
        <taxon>Lachnospirales</taxon>
        <taxon>Lachnospiraceae</taxon>
        <taxon>Butyrivibrio</taxon>
    </lineage>
</organism>